<proteinExistence type="predicted"/>
<sequence length="101" mass="11546">MLSRHMAPSCLRLSWVFGTCATIQPLKLRCNCCLGGESLGIAKTSRDLAALYNTRSCREMPCLHFKENMLKKEPEQKRRRGGEGKKKSMKKHNHNRAADRQ</sequence>
<keyword evidence="4" id="KW-1185">Reference proteome</keyword>
<feature type="region of interest" description="Disordered" evidence="1">
    <location>
        <begin position="68"/>
        <end position="101"/>
    </location>
</feature>
<reference evidence="3 4" key="1">
    <citation type="submission" date="2019-04" db="EMBL/GenBank/DDBJ databases">
        <authorList>
            <consortium name="DOE Joint Genome Institute"/>
            <person name="Mondo S."/>
            <person name="Kjaerbolling I."/>
            <person name="Vesth T."/>
            <person name="Frisvad J.C."/>
            <person name="Nybo J.L."/>
            <person name="Theobald S."/>
            <person name="Kildgaard S."/>
            <person name="Isbrandt T."/>
            <person name="Kuo A."/>
            <person name="Sato A."/>
            <person name="Lyhne E.K."/>
            <person name="Kogle M.E."/>
            <person name="Wiebenga A."/>
            <person name="Kun R.S."/>
            <person name="Lubbers R.J."/>
            <person name="Makela M.R."/>
            <person name="Barry K."/>
            <person name="Chovatia M."/>
            <person name="Clum A."/>
            <person name="Daum C."/>
            <person name="Haridas S."/>
            <person name="He G."/>
            <person name="LaButti K."/>
            <person name="Lipzen A."/>
            <person name="Riley R."/>
            <person name="Salamov A."/>
            <person name="Simmons B.A."/>
            <person name="Magnuson J.K."/>
            <person name="Henrissat B."/>
            <person name="Mortensen U.H."/>
            <person name="Larsen T.O."/>
            <person name="Devries R.P."/>
            <person name="Grigoriev I.V."/>
            <person name="Machida M."/>
            <person name="Baker S.E."/>
            <person name="Andersen M.R."/>
            <person name="Cantor M.N."/>
            <person name="Hua S.X."/>
        </authorList>
    </citation>
    <scope>NUCLEOTIDE SEQUENCE [LARGE SCALE GENOMIC DNA]</scope>
    <source>
        <strain evidence="3 4">CBS 117616</strain>
    </source>
</reference>
<keyword evidence="2" id="KW-0732">Signal</keyword>
<evidence type="ECO:0000256" key="1">
    <source>
        <dbReference type="SAM" id="MobiDB-lite"/>
    </source>
</evidence>
<dbReference type="EMBL" id="ML735806">
    <property type="protein sequence ID" value="KAE8413489.1"/>
    <property type="molecule type" value="Genomic_DNA"/>
</dbReference>
<evidence type="ECO:0000256" key="2">
    <source>
        <dbReference type="SAM" id="SignalP"/>
    </source>
</evidence>
<feature type="signal peptide" evidence="2">
    <location>
        <begin position="1"/>
        <end position="22"/>
    </location>
</feature>
<feature type="compositionally biased region" description="Basic and acidic residues" evidence="1">
    <location>
        <begin position="68"/>
        <end position="86"/>
    </location>
</feature>
<name>A0ABQ6W8M7_9EURO</name>
<feature type="chain" id="PRO_5046616887" description="Secreted protein" evidence="2">
    <location>
        <begin position="23"/>
        <end position="101"/>
    </location>
</feature>
<evidence type="ECO:0000313" key="4">
    <source>
        <dbReference type="Proteomes" id="UP000325395"/>
    </source>
</evidence>
<gene>
    <name evidence="3" type="ORF">BDV36DRAFT_34776</name>
</gene>
<evidence type="ECO:0000313" key="3">
    <source>
        <dbReference type="EMBL" id="KAE8413489.1"/>
    </source>
</evidence>
<accession>A0ABQ6W8M7</accession>
<organism evidence="3 4">
    <name type="scientific">Aspergillus pseudocaelatus</name>
    <dbReference type="NCBI Taxonomy" id="1825620"/>
    <lineage>
        <taxon>Eukaryota</taxon>
        <taxon>Fungi</taxon>
        <taxon>Dikarya</taxon>
        <taxon>Ascomycota</taxon>
        <taxon>Pezizomycotina</taxon>
        <taxon>Eurotiomycetes</taxon>
        <taxon>Eurotiomycetidae</taxon>
        <taxon>Eurotiales</taxon>
        <taxon>Aspergillaceae</taxon>
        <taxon>Aspergillus</taxon>
        <taxon>Aspergillus subgen. Circumdati</taxon>
    </lineage>
</organism>
<protein>
    <recommendedName>
        <fullName evidence="5">Secreted protein</fullName>
    </recommendedName>
</protein>
<dbReference type="Proteomes" id="UP000325395">
    <property type="component" value="Unassembled WGS sequence"/>
</dbReference>
<evidence type="ECO:0008006" key="5">
    <source>
        <dbReference type="Google" id="ProtNLM"/>
    </source>
</evidence>